<accession>A0A1M4MM68</accession>
<sequence>MLPYECGQEQHEHRIPEISRQGGKSVNGRYPFLVSIPHGGTAIPPELRGLVNLTRKEIVFNSDPHTRRIYGFDDRVEAMVDFDVSRIFVDTNRAPYDYPPRTQDGVVKVITQDGTPVFKRGQTPGRELIGTLLQNYYHPFHKQLAEALDTRAIEIAFDCHSMLPRSPPVRMDAGRPRPLFCLSNRGDRNGRPKGAGGLVTCPPEWLQALTRSFQAEFDGEGRVAMNDPFRGGFISVAHYRRRRIPWVQVEINRGLYETEGREADEARLVELRRRIFSALTGFWDEVSG</sequence>
<evidence type="ECO:0000313" key="2">
    <source>
        <dbReference type="Proteomes" id="UP000184671"/>
    </source>
</evidence>
<dbReference type="Pfam" id="PF05013">
    <property type="entry name" value="FGase"/>
    <property type="match status" value="1"/>
</dbReference>
<dbReference type="EMBL" id="FMID01000046">
    <property type="protein sequence ID" value="SCL75999.1"/>
    <property type="molecule type" value="Genomic_DNA"/>
</dbReference>
<dbReference type="InterPro" id="IPR007709">
    <property type="entry name" value="N-FG_amidohydro"/>
</dbReference>
<organism evidence="1 2">
    <name type="scientific">Methanoculleus chikugoensis</name>
    <dbReference type="NCBI Taxonomy" id="118126"/>
    <lineage>
        <taxon>Archaea</taxon>
        <taxon>Methanobacteriati</taxon>
        <taxon>Methanobacteriota</taxon>
        <taxon>Stenosarchaea group</taxon>
        <taxon>Methanomicrobia</taxon>
        <taxon>Methanomicrobiales</taxon>
        <taxon>Methanomicrobiaceae</taxon>
        <taxon>Methanoculleus</taxon>
    </lineage>
</organism>
<protein>
    <submittedName>
        <fullName evidence="1">N-formylglutamate deformylase</fullName>
    </submittedName>
</protein>
<dbReference type="SUPFAM" id="SSF53187">
    <property type="entry name" value="Zn-dependent exopeptidases"/>
    <property type="match status" value="1"/>
</dbReference>
<reference evidence="1 2" key="1">
    <citation type="submission" date="2016-08" db="EMBL/GenBank/DDBJ databases">
        <authorList>
            <person name="Seilhamer J.J."/>
        </authorList>
    </citation>
    <scope>NUCLEOTIDE SEQUENCE [LARGE SCALE GENOMIC DNA]</scope>
    <source>
        <strain evidence="1">L21-II-0</strain>
    </source>
</reference>
<evidence type="ECO:0000313" key="1">
    <source>
        <dbReference type="EMBL" id="SCL75999.1"/>
    </source>
</evidence>
<dbReference type="AlphaFoldDB" id="A0A1M4MM68"/>
<gene>
    <name evidence="1" type="ORF">L21_1920</name>
</gene>
<dbReference type="STRING" id="118126.L21_1920"/>
<dbReference type="Gene3D" id="3.40.630.40">
    <property type="entry name" value="Zn-dependent exopeptidases"/>
    <property type="match status" value="1"/>
</dbReference>
<name>A0A1M4MM68_9EURY</name>
<dbReference type="Proteomes" id="UP000184671">
    <property type="component" value="Unassembled WGS sequence"/>
</dbReference>
<proteinExistence type="predicted"/>